<evidence type="ECO:0008006" key="3">
    <source>
        <dbReference type="Google" id="ProtNLM"/>
    </source>
</evidence>
<dbReference type="SUPFAM" id="SSF110849">
    <property type="entry name" value="ParB/Sulfiredoxin"/>
    <property type="match status" value="1"/>
</dbReference>
<evidence type="ECO:0000313" key="2">
    <source>
        <dbReference type="Proteomes" id="UP001501598"/>
    </source>
</evidence>
<dbReference type="EMBL" id="BAABGT010000102">
    <property type="protein sequence ID" value="GAA4557722.1"/>
    <property type="molecule type" value="Genomic_DNA"/>
</dbReference>
<sequence length="82" mass="9417">MTLLHLDPHALIFAANVRTEIKLAREFVASVRERGVLQPVVAYPGEDGPVVEFGHRRTLAAWNAGWPVSRWCWLRRRRGWIG</sequence>
<dbReference type="InterPro" id="IPR036086">
    <property type="entry name" value="ParB/Sulfiredoxin_sf"/>
</dbReference>
<dbReference type="Proteomes" id="UP001501598">
    <property type="component" value="Unassembled WGS sequence"/>
</dbReference>
<evidence type="ECO:0000313" key="1">
    <source>
        <dbReference type="EMBL" id="GAA4557722.1"/>
    </source>
</evidence>
<dbReference type="Gene3D" id="3.90.1530.30">
    <property type="match status" value="1"/>
</dbReference>
<comment type="caution">
    <text evidence="1">The sequence shown here is derived from an EMBL/GenBank/DDBJ whole genome shotgun (WGS) entry which is preliminary data.</text>
</comment>
<keyword evidence="2" id="KW-1185">Reference proteome</keyword>
<proteinExistence type="predicted"/>
<organism evidence="1 2">
    <name type="scientific">Pseudonocardia xishanensis</name>
    <dbReference type="NCBI Taxonomy" id="630995"/>
    <lineage>
        <taxon>Bacteria</taxon>
        <taxon>Bacillati</taxon>
        <taxon>Actinomycetota</taxon>
        <taxon>Actinomycetes</taxon>
        <taxon>Pseudonocardiales</taxon>
        <taxon>Pseudonocardiaceae</taxon>
        <taxon>Pseudonocardia</taxon>
    </lineage>
</organism>
<accession>A0ABP8S1A9</accession>
<dbReference type="RefSeq" id="WP_425569207.1">
    <property type="nucleotide sequence ID" value="NZ_BAABGT010000102.1"/>
</dbReference>
<protein>
    <recommendedName>
        <fullName evidence="3">ParB-like nuclease family protein</fullName>
    </recommendedName>
</protein>
<reference evidence="2" key="1">
    <citation type="journal article" date="2019" name="Int. J. Syst. Evol. Microbiol.">
        <title>The Global Catalogue of Microorganisms (GCM) 10K type strain sequencing project: providing services to taxonomists for standard genome sequencing and annotation.</title>
        <authorList>
            <consortium name="The Broad Institute Genomics Platform"/>
            <consortium name="The Broad Institute Genome Sequencing Center for Infectious Disease"/>
            <person name="Wu L."/>
            <person name="Ma J."/>
        </authorList>
    </citation>
    <scope>NUCLEOTIDE SEQUENCE [LARGE SCALE GENOMIC DNA]</scope>
    <source>
        <strain evidence="2">JCM 17906</strain>
    </source>
</reference>
<gene>
    <name evidence="1" type="ORF">GCM10023175_62710</name>
</gene>
<name>A0ABP8S1A9_9PSEU</name>